<proteinExistence type="predicted"/>
<evidence type="ECO:0000313" key="2">
    <source>
        <dbReference type="EMBL" id="QJA79920.1"/>
    </source>
</evidence>
<organism evidence="2">
    <name type="scientific">viral metagenome</name>
    <dbReference type="NCBI Taxonomy" id="1070528"/>
    <lineage>
        <taxon>unclassified sequences</taxon>
        <taxon>metagenomes</taxon>
        <taxon>organismal metagenomes</taxon>
    </lineage>
</organism>
<protein>
    <submittedName>
        <fullName evidence="2">Uncharacterized protein</fullName>
    </submittedName>
</protein>
<sequence length="62" mass="7358">MKNPDKEQRWKEYCVICKKKHFYHIAKCPSCGVYVVPMPVSENIWHLGEECDGCSAYRDHLR</sequence>
<name>A0A6M3KDG1_9ZZZZ</name>
<dbReference type="EMBL" id="MT142399">
    <property type="protein sequence ID" value="QJA79920.1"/>
    <property type="molecule type" value="Genomic_DNA"/>
</dbReference>
<gene>
    <name evidence="2" type="ORF">MM415A00818_0009</name>
    <name evidence="1" type="ORF">MM415B00985_0027</name>
</gene>
<dbReference type="AlphaFoldDB" id="A0A6M3KDG1"/>
<accession>A0A6M3KDG1</accession>
<evidence type="ECO:0000313" key="1">
    <source>
        <dbReference type="EMBL" id="QJA61193.1"/>
    </source>
</evidence>
<reference evidence="2" key="1">
    <citation type="submission" date="2020-03" db="EMBL/GenBank/DDBJ databases">
        <title>The deep terrestrial virosphere.</title>
        <authorList>
            <person name="Holmfeldt K."/>
            <person name="Nilsson E."/>
            <person name="Simone D."/>
            <person name="Lopez-Fernandez M."/>
            <person name="Wu X."/>
            <person name="de Brujin I."/>
            <person name="Lundin D."/>
            <person name="Andersson A."/>
            <person name="Bertilsson S."/>
            <person name="Dopson M."/>
        </authorList>
    </citation>
    <scope>NUCLEOTIDE SEQUENCE</scope>
    <source>
        <strain evidence="2">MM415A00818</strain>
        <strain evidence="1">MM415B00985</strain>
    </source>
</reference>
<dbReference type="EMBL" id="MT141433">
    <property type="protein sequence ID" value="QJA61193.1"/>
    <property type="molecule type" value="Genomic_DNA"/>
</dbReference>